<keyword evidence="1" id="KW-0812">Transmembrane</keyword>
<evidence type="ECO:0000256" key="1">
    <source>
        <dbReference type="SAM" id="Phobius"/>
    </source>
</evidence>
<protein>
    <recommendedName>
        <fullName evidence="4">Sporulation integral membrane protein YlbJ</fullName>
    </recommendedName>
</protein>
<sequence length="284" mass="31669">MIPTKELFIVHLIIQVSCLLLMGLGLLFPTASYEGATRGLTLFLTVLIPYLLPFLTLSKLFMFLHSKKDKPIRPLWLYILSSIGGYPTGAALLKQTMQRQTIQRPGLLFSALQFPSPMFLIGFIGAGIFYDIRLGITFFLLLHVINGTLFFYWVKKQSTIAGVVQKAKRPTSSFFLSLAETLTTIAVSVIVSSACAEVIAEMFSFSGTGRVLSYGLLELSSGIGLLNTSVEDVYLCAFFLGFSGMSVHLQNILLLRGEAISFIPYWFSRLLTILVLWLFIYLFI</sequence>
<gene>
    <name evidence="2" type="ORF">ACFO0S_04590</name>
</gene>
<feature type="transmembrane region" description="Helical" evidence="1">
    <location>
        <begin position="6"/>
        <end position="28"/>
    </location>
</feature>
<proteinExistence type="predicted"/>
<feature type="transmembrane region" description="Helical" evidence="1">
    <location>
        <begin position="265"/>
        <end position="283"/>
    </location>
</feature>
<feature type="transmembrane region" description="Helical" evidence="1">
    <location>
        <begin position="174"/>
        <end position="199"/>
    </location>
</feature>
<dbReference type="RefSeq" id="WP_378140636.1">
    <property type="nucleotide sequence ID" value="NZ_JBHSEF010000011.1"/>
</dbReference>
<dbReference type="EMBL" id="JBHSEF010000011">
    <property type="protein sequence ID" value="MFC4354352.1"/>
    <property type="molecule type" value="Genomic_DNA"/>
</dbReference>
<keyword evidence="1" id="KW-0472">Membrane</keyword>
<dbReference type="Proteomes" id="UP001595733">
    <property type="component" value="Unassembled WGS sequence"/>
</dbReference>
<feature type="transmembrane region" description="Helical" evidence="1">
    <location>
        <begin position="105"/>
        <end position="130"/>
    </location>
</feature>
<feature type="transmembrane region" description="Helical" evidence="1">
    <location>
        <begin position="233"/>
        <end position="253"/>
    </location>
</feature>
<evidence type="ECO:0008006" key="4">
    <source>
        <dbReference type="Google" id="ProtNLM"/>
    </source>
</evidence>
<evidence type="ECO:0000313" key="3">
    <source>
        <dbReference type="Proteomes" id="UP001595733"/>
    </source>
</evidence>
<feature type="transmembrane region" description="Helical" evidence="1">
    <location>
        <begin position="75"/>
        <end position="93"/>
    </location>
</feature>
<keyword evidence="3" id="KW-1185">Reference proteome</keyword>
<comment type="caution">
    <text evidence="2">The sequence shown here is derived from an EMBL/GenBank/DDBJ whole genome shotgun (WGS) entry which is preliminary data.</text>
</comment>
<accession>A0ABV8USU4</accession>
<name>A0ABV8USU4_9BACL</name>
<keyword evidence="1" id="KW-1133">Transmembrane helix</keyword>
<reference evidence="3" key="1">
    <citation type="journal article" date="2019" name="Int. J. Syst. Evol. Microbiol.">
        <title>The Global Catalogue of Microorganisms (GCM) 10K type strain sequencing project: providing services to taxonomists for standard genome sequencing and annotation.</title>
        <authorList>
            <consortium name="The Broad Institute Genomics Platform"/>
            <consortium name="The Broad Institute Genome Sequencing Center for Infectious Disease"/>
            <person name="Wu L."/>
            <person name="Ma J."/>
        </authorList>
    </citation>
    <scope>NUCLEOTIDE SEQUENCE [LARGE SCALE GENOMIC DNA]</scope>
    <source>
        <strain evidence="3">CCUG 50353</strain>
    </source>
</reference>
<evidence type="ECO:0000313" key="2">
    <source>
        <dbReference type="EMBL" id="MFC4354352.1"/>
    </source>
</evidence>
<feature type="transmembrane region" description="Helical" evidence="1">
    <location>
        <begin position="136"/>
        <end position="154"/>
    </location>
</feature>
<feature type="transmembrane region" description="Helical" evidence="1">
    <location>
        <begin position="40"/>
        <end position="63"/>
    </location>
</feature>
<organism evidence="2 3">
    <name type="scientific">Chryseomicrobium palamuruense</name>
    <dbReference type="NCBI Taxonomy" id="682973"/>
    <lineage>
        <taxon>Bacteria</taxon>
        <taxon>Bacillati</taxon>
        <taxon>Bacillota</taxon>
        <taxon>Bacilli</taxon>
        <taxon>Bacillales</taxon>
        <taxon>Caryophanaceae</taxon>
        <taxon>Chryseomicrobium</taxon>
    </lineage>
</organism>